<name>A0A4S5E9Y7_9MICC</name>
<proteinExistence type="predicted"/>
<dbReference type="EMBL" id="SSWH01000001">
    <property type="protein sequence ID" value="THJ68488.1"/>
    <property type="molecule type" value="Genomic_DNA"/>
</dbReference>
<dbReference type="AlphaFoldDB" id="A0A4S5E9Y7"/>
<feature type="domain" description="Helix-turn-helix" evidence="1">
    <location>
        <begin position="30"/>
        <end position="75"/>
    </location>
</feature>
<dbReference type="RefSeq" id="WP_168796457.1">
    <property type="nucleotide sequence ID" value="NZ_SSWH01000001.1"/>
</dbReference>
<evidence type="ECO:0000313" key="2">
    <source>
        <dbReference type="EMBL" id="THJ68488.1"/>
    </source>
</evidence>
<evidence type="ECO:0000259" key="1">
    <source>
        <dbReference type="Pfam" id="PF12728"/>
    </source>
</evidence>
<dbReference type="Pfam" id="PF12728">
    <property type="entry name" value="HTH_17"/>
    <property type="match status" value="1"/>
</dbReference>
<comment type="caution">
    <text evidence="2">The sequence shown here is derived from an EMBL/GenBank/DDBJ whole genome shotgun (WGS) entry which is preliminary data.</text>
</comment>
<sequence length="251" mass="28400">MLYDLTKEAWNGDGACFRKPFADDRFTYMVLSVNETSARLGITSVRVRQLISAGTLPAVKVGRQYILQEADVERFSPRRRGRPASPASAWAFLQYLSEDPSGWSGISSGMRQRHIEWTDDLRRLPSSLRPIHLAALVRARAETRFLSADRHEIPDLLRDQFLTITGVSHPQSGLLNNAEVEAYIREEIFQKFRREWLLVPANPKEANVILHVAQRLPSALPLAAVAADLAEHRGEREQGQAEQILEDLLHD</sequence>
<accession>A0A4S5E9Y7</accession>
<dbReference type="NCBIfam" id="TIGR01764">
    <property type="entry name" value="excise"/>
    <property type="match status" value="1"/>
</dbReference>
<keyword evidence="3" id="KW-1185">Reference proteome</keyword>
<evidence type="ECO:0000313" key="3">
    <source>
        <dbReference type="Proteomes" id="UP000305233"/>
    </source>
</evidence>
<dbReference type="InterPro" id="IPR041657">
    <property type="entry name" value="HTH_17"/>
</dbReference>
<dbReference type="Proteomes" id="UP000305233">
    <property type="component" value="Unassembled WGS sequence"/>
</dbReference>
<organism evidence="2 3">
    <name type="scientific">Arthrobacter echini</name>
    <dbReference type="NCBI Taxonomy" id="1529066"/>
    <lineage>
        <taxon>Bacteria</taxon>
        <taxon>Bacillati</taxon>
        <taxon>Actinomycetota</taxon>
        <taxon>Actinomycetes</taxon>
        <taxon>Micrococcales</taxon>
        <taxon>Micrococcaceae</taxon>
        <taxon>Arthrobacter</taxon>
    </lineage>
</organism>
<reference evidence="2 3" key="1">
    <citation type="submission" date="2019-04" db="EMBL/GenBank/DDBJ databases">
        <authorList>
            <person name="Liu Q."/>
            <person name="Xin Y.-H."/>
        </authorList>
    </citation>
    <scope>NUCLEOTIDE SEQUENCE [LARGE SCALE GENOMIC DNA]</scope>
    <source>
        <strain evidence="2 3">AM23</strain>
    </source>
</reference>
<protein>
    <submittedName>
        <fullName evidence="2">Helix-turn-helix domain-containing protein</fullName>
    </submittedName>
</protein>
<dbReference type="InterPro" id="IPR010093">
    <property type="entry name" value="SinI_DNA-bd"/>
</dbReference>
<dbReference type="GO" id="GO:0003677">
    <property type="term" value="F:DNA binding"/>
    <property type="evidence" value="ECO:0007669"/>
    <property type="project" value="InterPro"/>
</dbReference>
<gene>
    <name evidence="2" type="ORF">E8P82_00805</name>
</gene>